<evidence type="ECO:0000313" key="2">
    <source>
        <dbReference type="EMBL" id="ADW69160.1"/>
    </source>
</evidence>
<protein>
    <submittedName>
        <fullName evidence="2">Uncharacterized protein</fullName>
    </submittedName>
</protein>
<keyword evidence="1" id="KW-1133">Transmembrane helix</keyword>
<sequence length="315" mass="34090">MAATAHGAQPVRGTQSFVRTLSLCWTNPGLTGLEVLWRWVYGMPAVWVVVVQLRRILLAATDGTLDPARLGLDRTLLNDPVGALTADPMGAAGKFAGAIGLVLPQILHLGAWLAPLLLATWVIVSSFGRTAVLRRVDPTLHARPITLMILQAIRITALAASFVIWFKALTWSSHTAITGPIAAGSEPNLVLYCALVIVLTIALFILWSLVSWWFGVAPLLAMLNDTGPLASLRAAGNLGALKSNLIEINLVMGIVKIALIVLAMVFSATPLPFQSVTTPEFLAWWWAAVTVVYLLGSDFFHVARLVSYLDLWRRS</sequence>
<evidence type="ECO:0000256" key="1">
    <source>
        <dbReference type="SAM" id="Phobius"/>
    </source>
</evidence>
<feature type="transmembrane region" description="Helical" evidence="1">
    <location>
        <begin position="145"/>
        <end position="169"/>
    </location>
</feature>
<dbReference type="HOGENOM" id="CLU_989113_0_0_0"/>
<gene>
    <name evidence="2" type="ordered locus">AciX9_2116</name>
</gene>
<keyword evidence="3" id="KW-1185">Reference proteome</keyword>
<feature type="transmembrane region" description="Helical" evidence="1">
    <location>
        <begin position="189"/>
        <end position="214"/>
    </location>
</feature>
<dbReference type="EMBL" id="CP002480">
    <property type="protein sequence ID" value="ADW69160.1"/>
    <property type="molecule type" value="Genomic_DNA"/>
</dbReference>
<feature type="transmembrane region" description="Helical" evidence="1">
    <location>
        <begin position="250"/>
        <end position="271"/>
    </location>
</feature>
<accession>E8X1Z9</accession>
<reference evidence="3" key="1">
    <citation type="submission" date="2011-01" db="EMBL/GenBank/DDBJ databases">
        <title>Complete sequence of chromosome of Acidobacterium sp. MP5ACTX9.</title>
        <authorList>
            <consortium name="US DOE Joint Genome Institute"/>
            <person name="Lucas S."/>
            <person name="Copeland A."/>
            <person name="Lapidus A."/>
            <person name="Cheng J.-F."/>
            <person name="Goodwin L."/>
            <person name="Pitluck S."/>
            <person name="Teshima H."/>
            <person name="Detter J.C."/>
            <person name="Han C."/>
            <person name="Tapia R."/>
            <person name="Land M."/>
            <person name="Hauser L."/>
            <person name="Kyrpides N."/>
            <person name="Ivanova N."/>
            <person name="Ovchinnikova G."/>
            <person name="Pagani I."/>
            <person name="Rawat S.R."/>
            <person name="Mannisto M."/>
            <person name="Haggblom M.M."/>
            <person name="Woyke T."/>
        </authorList>
    </citation>
    <scope>NUCLEOTIDE SEQUENCE [LARGE SCALE GENOMIC DNA]</scope>
    <source>
        <strain evidence="3">MP5ACTX9</strain>
    </source>
</reference>
<dbReference type="AlphaFoldDB" id="E8X1Z9"/>
<feature type="transmembrane region" description="Helical" evidence="1">
    <location>
        <begin position="283"/>
        <end position="306"/>
    </location>
</feature>
<keyword evidence="1" id="KW-0812">Transmembrane</keyword>
<dbReference type="PaxDb" id="1198114-AciX9_2116"/>
<dbReference type="eggNOG" id="COG1480">
    <property type="taxonomic scope" value="Bacteria"/>
</dbReference>
<dbReference type="RefSeq" id="WP_013580476.1">
    <property type="nucleotide sequence ID" value="NC_015064.1"/>
</dbReference>
<organism evidence="3">
    <name type="scientific">Granulicella tundricola (strain ATCC BAA-1859 / DSM 23138 / MP5ACTX9)</name>
    <dbReference type="NCBI Taxonomy" id="1198114"/>
    <lineage>
        <taxon>Bacteria</taxon>
        <taxon>Pseudomonadati</taxon>
        <taxon>Acidobacteriota</taxon>
        <taxon>Terriglobia</taxon>
        <taxon>Terriglobales</taxon>
        <taxon>Acidobacteriaceae</taxon>
        <taxon>Granulicella</taxon>
    </lineage>
</organism>
<proteinExistence type="predicted"/>
<dbReference type="Proteomes" id="UP000000343">
    <property type="component" value="Chromosome"/>
</dbReference>
<keyword evidence="1" id="KW-0472">Membrane</keyword>
<feature type="transmembrane region" description="Helical" evidence="1">
    <location>
        <begin position="106"/>
        <end position="124"/>
    </location>
</feature>
<dbReference type="OrthoDB" id="114850at2"/>
<dbReference type="KEGG" id="acm:AciX9_2116"/>
<name>E8X1Z9_GRATM</name>
<dbReference type="STRING" id="1198114.AciX9_2116"/>
<evidence type="ECO:0000313" key="3">
    <source>
        <dbReference type="Proteomes" id="UP000000343"/>
    </source>
</evidence>